<sequence>MVQADAKQHGQACHEIDWQAAADPNDDSHNDVLVAFVNQ</sequence>
<evidence type="ECO:0000313" key="1">
    <source>
        <dbReference type="EMBL" id="GAG20237.1"/>
    </source>
</evidence>
<feature type="non-terminal residue" evidence="1">
    <location>
        <position position="39"/>
    </location>
</feature>
<protein>
    <submittedName>
        <fullName evidence="1">Uncharacterized protein</fullName>
    </submittedName>
</protein>
<proteinExistence type="predicted"/>
<reference evidence="1" key="1">
    <citation type="journal article" date="2014" name="Front. Microbiol.">
        <title>High frequency of phylogenetically diverse reductive dehalogenase-homologous genes in deep subseafloor sedimentary metagenomes.</title>
        <authorList>
            <person name="Kawai M."/>
            <person name="Futagami T."/>
            <person name="Toyoda A."/>
            <person name="Takaki Y."/>
            <person name="Nishi S."/>
            <person name="Hori S."/>
            <person name="Arai W."/>
            <person name="Tsubouchi T."/>
            <person name="Morono Y."/>
            <person name="Uchiyama I."/>
            <person name="Ito T."/>
            <person name="Fujiyama A."/>
            <person name="Inagaki F."/>
            <person name="Takami H."/>
        </authorList>
    </citation>
    <scope>NUCLEOTIDE SEQUENCE</scope>
    <source>
        <strain evidence="1">Expedition CK06-06</strain>
    </source>
</reference>
<dbReference type="EMBL" id="BARS01036901">
    <property type="protein sequence ID" value="GAG20237.1"/>
    <property type="molecule type" value="Genomic_DNA"/>
</dbReference>
<name>X0WAI8_9ZZZZ</name>
<accession>X0WAI8</accession>
<organism evidence="1">
    <name type="scientific">marine sediment metagenome</name>
    <dbReference type="NCBI Taxonomy" id="412755"/>
    <lineage>
        <taxon>unclassified sequences</taxon>
        <taxon>metagenomes</taxon>
        <taxon>ecological metagenomes</taxon>
    </lineage>
</organism>
<comment type="caution">
    <text evidence="1">The sequence shown here is derived from an EMBL/GenBank/DDBJ whole genome shotgun (WGS) entry which is preliminary data.</text>
</comment>
<dbReference type="AlphaFoldDB" id="X0WAI8"/>
<gene>
    <name evidence="1" type="ORF">S01H1_56658</name>
</gene>